<feature type="transmembrane region" description="Helical" evidence="2">
    <location>
        <begin position="6"/>
        <end position="27"/>
    </location>
</feature>
<dbReference type="Proteomes" id="UP001374893">
    <property type="component" value="Chromosome"/>
</dbReference>
<keyword evidence="2" id="KW-0472">Membrane</keyword>
<protein>
    <submittedName>
        <fullName evidence="3">Uncharacterized protein</fullName>
    </submittedName>
</protein>
<keyword evidence="2" id="KW-0812">Transmembrane</keyword>
<reference evidence="3 4" key="1">
    <citation type="submission" date="2021-06" db="EMBL/GenBank/DDBJ databases">
        <title>Complete genome of Haloferula helveola possessing various polysaccharide degrading enzymes.</title>
        <authorList>
            <person name="Takami H."/>
            <person name="Huang C."/>
            <person name="Hamasaki K."/>
        </authorList>
    </citation>
    <scope>NUCLEOTIDE SEQUENCE [LARGE SCALE GENOMIC DNA]</scope>
    <source>
        <strain evidence="3 4">CN-1</strain>
    </source>
</reference>
<dbReference type="RefSeq" id="WP_338689256.1">
    <property type="nucleotide sequence ID" value="NZ_AP024702.1"/>
</dbReference>
<keyword evidence="2" id="KW-1133">Transmembrane helix</keyword>
<feature type="region of interest" description="Disordered" evidence="1">
    <location>
        <begin position="163"/>
        <end position="190"/>
    </location>
</feature>
<keyword evidence="4" id="KW-1185">Reference proteome</keyword>
<evidence type="ECO:0000313" key="3">
    <source>
        <dbReference type="EMBL" id="BCX47191.1"/>
    </source>
</evidence>
<evidence type="ECO:0000256" key="1">
    <source>
        <dbReference type="SAM" id="MobiDB-lite"/>
    </source>
</evidence>
<gene>
    <name evidence="3" type="ORF">HAHE_10990</name>
</gene>
<proteinExistence type="predicted"/>
<evidence type="ECO:0000256" key="2">
    <source>
        <dbReference type="SAM" id="Phobius"/>
    </source>
</evidence>
<accession>A0ABM7RA90</accession>
<evidence type="ECO:0000313" key="4">
    <source>
        <dbReference type="Proteomes" id="UP001374893"/>
    </source>
</evidence>
<organism evidence="3 4">
    <name type="scientific">Haloferula helveola</name>
    <dbReference type="NCBI Taxonomy" id="490095"/>
    <lineage>
        <taxon>Bacteria</taxon>
        <taxon>Pseudomonadati</taxon>
        <taxon>Verrucomicrobiota</taxon>
        <taxon>Verrucomicrobiia</taxon>
        <taxon>Verrucomicrobiales</taxon>
        <taxon>Verrucomicrobiaceae</taxon>
        <taxon>Haloferula</taxon>
    </lineage>
</organism>
<name>A0ABM7RA90_9BACT</name>
<sequence length="190" mass="20665">MNDEIRAAWITRLVTLLVLGGAIVAGFSIDFSKLWKKDAGSAELNARTFEEVIAAENQLVVVNMMVDGDPNTAALKAILADIEKEQVFGNQVGFAELVVASRPELSDAQQVETKNFSGQLNFYAAGRRLGTMKGPANRQQVEETIQRYLAGLVKRFGKGWRPPVEGMSRAADESGILKVRPADPSPHPSP</sequence>
<dbReference type="EMBL" id="AP024702">
    <property type="protein sequence ID" value="BCX47191.1"/>
    <property type="molecule type" value="Genomic_DNA"/>
</dbReference>